<evidence type="ECO:0000313" key="9">
    <source>
        <dbReference type="EMBL" id="AGA91515.1"/>
    </source>
</evidence>
<dbReference type="PANTHER" id="PTHR33751:SF9">
    <property type="entry name" value="CYTOCHROME C4"/>
    <property type="match status" value="1"/>
</dbReference>
<dbReference type="Pfam" id="PF00034">
    <property type="entry name" value="Cytochrom_C"/>
    <property type="match status" value="2"/>
</dbReference>
<proteinExistence type="predicted"/>
<sequence length="250" mass="27085">MIELKTKKLLLAAVLIAVGAGPCLAADEMVQPHAPGIESPGYVWNEREQEKLLALSALGNPVRGAISFDVCAGCHGFEAQGDEEGYYPRLAGQHASVLIKQMTDVRAGRRDSPTDYPFLNNHVISVQEIADIAAYLASLPVTPDNGEGPGTDLAHGEDLYRNDCKNCHGPDGMGDAEDFYPRVSGQHYEYLLREARNIRDGRRRNANPDMVDAIKGYTNDDLVALSDYISRLPIDNGEAASATTDTGVDQ</sequence>
<dbReference type="PROSITE" id="PS51007">
    <property type="entry name" value="CYTC"/>
    <property type="match status" value="2"/>
</dbReference>
<dbReference type="InterPro" id="IPR009056">
    <property type="entry name" value="Cyt_c-like_dom"/>
</dbReference>
<dbReference type="GO" id="GO:0046872">
    <property type="term" value="F:metal ion binding"/>
    <property type="evidence" value="ECO:0007669"/>
    <property type="project" value="UniProtKB-KW"/>
</dbReference>
<dbReference type="InterPro" id="IPR036909">
    <property type="entry name" value="Cyt_c-like_dom_sf"/>
</dbReference>
<dbReference type="Proteomes" id="UP000010816">
    <property type="component" value="Chromosome"/>
</dbReference>
<keyword evidence="4" id="KW-0249">Electron transport</keyword>
<evidence type="ECO:0000256" key="1">
    <source>
        <dbReference type="ARBA" id="ARBA00022448"/>
    </source>
</evidence>
<dbReference type="Gene3D" id="1.10.760.10">
    <property type="entry name" value="Cytochrome c-like domain"/>
    <property type="match status" value="2"/>
</dbReference>
<evidence type="ECO:0000256" key="3">
    <source>
        <dbReference type="ARBA" id="ARBA00022723"/>
    </source>
</evidence>
<evidence type="ECO:0000259" key="8">
    <source>
        <dbReference type="PROSITE" id="PS51007"/>
    </source>
</evidence>
<feature type="domain" description="Cytochrome c" evidence="8">
    <location>
        <begin position="59"/>
        <end position="140"/>
    </location>
</feature>
<dbReference type="PANTHER" id="PTHR33751">
    <property type="entry name" value="CBB3-TYPE CYTOCHROME C OXIDASE SUBUNIT FIXP"/>
    <property type="match status" value="1"/>
</dbReference>
<dbReference type="PATRIC" id="fig|765912.4.peg.2753"/>
<reference evidence="9 10" key="1">
    <citation type="submission" date="2011-09" db="EMBL/GenBank/DDBJ databases">
        <title>Complete sequence of chromosome of Thioflavicoccus mobilis 8321.</title>
        <authorList>
            <consortium name="US DOE Joint Genome Institute"/>
            <person name="Lucas S."/>
            <person name="Han J."/>
            <person name="Lapidus A."/>
            <person name="Cheng J.-F."/>
            <person name="Goodwin L."/>
            <person name="Pitluck S."/>
            <person name="Peters L."/>
            <person name="Ovchinnikova G."/>
            <person name="Lu M."/>
            <person name="Detter J.C."/>
            <person name="Han C."/>
            <person name="Tapia R."/>
            <person name="Land M."/>
            <person name="Hauser L."/>
            <person name="Kyrpides N."/>
            <person name="Ivanova N."/>
            <person name="Pagani I."/>
            <person name="Vogl K."/>
            <person name="Liu Z."/>
            <person name="Imhoff J."/>
            <person name="Thiel V."/>
            <person name="Frigaard N.-U."/>
            <person name="Bryant D."/>
            <person name="Woyke T."/>
        </authorList>
    </citation>
    <scope>NUCLEOTIDE SEQUENCE [LARGE SCALE GENOMIC DNA]</scope>
    <source>
        <strain evidence="9 10">8321</strain>
    </source>
</reference>
<dbReference type="SUPFAM" id="SSF46626">
    <property type="entry name" value="Cytochrome c"/>
    <property type="match status" value="2"/>
</dbReference>
<dbReference type="GO" id="GO:0020037">
    <property type="term" value="F:heme binding"/>
    <property type="evidence" value="ECO:0007669"/>
    <property type="project" value="InterPro"/>
</dbReference>
<dbReference type="OrthoDB" id="188778at2"/>
<evidence type="ECO:0000256" key="6">
    <source>
        <dbReference type="PROSITE-ProRule" id="PRU00433"/>
    </source>
</evidence>
<feature type="chain" id="PRO_5003943580" evidence="7">
    <location>
        <begin position="26"/>
        <end position="250"/>
    </location>
</feature>
<keyword evidence="5 6" id="KW-0408">Iron</keyword>
<dbReference type="eggNOG" id="COG2863">
    <property type="taxonomic scope" value="Bacteria"/>
</dbReference>
<feature type="domain" description="Cytochrome c" evidence="8">
    <location>
        <begin position="151"/>
        <end position="233"/>
    </location>
</feature>
<keyword evidence="7" id="KW-0732">Signal</keyword>
<evidence type="ECO:0000313" key="10">
    <source>
        <dbReference type="Proteomes" id="UP000010816"/>
    </source>
</evidence>
<dbReference type="AlphaFoldDB" id="L0H1L3"/>
<dbReference type="RefSeq" id="WP_015281647.1">
    <property type="nucleotide sequence ID" value="NC_019940.1"/>
</dbReference>
<dbReference type="GO" id="GO:0009055">
    <property type="term" value="F:electron transfer activity"/>
    <property type="evidence" value="ECO:0007669"/>
    <property type="project" value="InterPro"/>
</dbReference>
<dbReference type="InterPro" id="IPR050597">
    <property type="entry name" value="Cytochrome_c_Oxidase_Subunit"/>
</dbReference>
<protein>
    <submittedName>
        <fullName evidence="9">Cytochrome c553</fullName>
    </submittedName>
</protein>
<feature type="signal peptide" evidence="7">
    <location>
        <begin position="1"/>
        <end position="25"/>
    </location>
</feature>
<keyword evidence="3 6" id="KW-0479">Metal-binding</keyword>
<evidence type="ECO:0000256" key="5">
    <source>
        <dbReference type="ARBA" id="ARBA00023004"/>
    </source>
</evidence>
<gene>
    <name evidence="9" type="ORF">Thimo_2809</name>
</gene>
<dbReference type="KEGG" id="tmb:Thimo_2809"/>
<evidence type="ECO:0000256" key="2">
    <source>
        <dbReference type="ARBA" id="ARBA00022617"/>
    </source>
</evidence>
<organism evidence="9 10">
    <name type="scientific">Thioflavicoccus mobilis 8321</name>
    <dbReference type="NCBI Taxonomy" id="765912"/>
    <lineage>
        <taxon>Bacteria</taxon>
        <taxon>Pseudomonadati</taxon>
        <taxon>Pseudomonadota</taxon>
        <taxon>Gammaproteobacteria</taxon>
        <taxon>Chromatiales</taxon>
        <taxon>Chromatiaceae</taxon>
        <taxon>Thioflavicoccus</taxon>
    </lineage>
</organism>
<name>L0H1L3_9GAMM</name>
<accession>L0H1L3</accession>
<dbReference type="HOGENOM" id="CLU_076280_1_0_6"/>
<keyword evidence="1" id="KW-0813">Transport</keyword>
<keyword evidence="10" id="KW-1185">Reference proteome</keyword>
<dbReference type="STRING" id="765912.Thimo_2809"/>
<evidence type="ECO:0000256" key="4">
    <source>
        <dbReference type="ARBA" id="ARBA00022982"/>
    </source>
</evidence>
<evidence type="ECO:0000256" key="7">
    <source>
        <dbReference type="SAM" id="SignalP"/>
    </source>
</evidence>
<dbReference type="EMBL" id="CP003051">
    <property type="protein sequence ID" value="AGA91515.1"/>
    <property type="molecule type" value="Genomic_DNA"/>
</dbReference>
<keyword evidence="2 6" id="KW-0349">Heme</keyword>